<feature type="compositionally biased region" description="Basic and acidic residues" evidence="2">
    <location>
        <begin position="459"/>
        <end position="472"/>
    </location>
</feature>
<sequence>MPENMITEEKLPHLLNEIRKKKALRGVTATQTEAGLRKTLEEHSTELPNTLEGGRVVCAKYAPNSVDETSLRRLVKPFGKAVNFMIFPAQAFIEMSVSNEADHVVDYYSQNPPVVEGNQVTFSLSAMYNFLQNSPVVAFSLLPPGNEKAVSGDRNEAGIYSGLSSRPQTRRRSPSPRKRLPSQRKRSPSPRKRSPSPRKRSHSPRKRSPYPRKRLPSPRQRSSTPKRRSYSPKSRSSDPKRGSPRLRRRSQEKGDGIKKSKVKNSEERARSSRSRSSGRSTSHTRESTSRGPSVEKVADAKKTEIRGEKFSKDTADLESGQQSSCAETKGIVASNIREELKEEDTDQGTQDQARLEGGIDSDMDSDIEGMAVIGEDEEMRSEEDYMEFLTEIERVQTEEEGPEKSVKHSCACPPKVPEPIKEKMSRQAEESSTDKTDQEPATPAPMVDQAGPLDTDAVQEEKQQDSEQRMEIPEVAEEEEPEFPESLEHCITLDELEEEDDVESESKCDQRQRKGNQEITGGNVIYIENLPNSYYTDTEFVNIAREYGKVKRYFLVRRRQEGFIEMESTEDAHRAVRELSKKHLEMDRNVLTVYLSRKYKRLTRGWSPDLDTNDDSGRRKHRRESSMREEQENGSSRTKPGKEEKPPAKKTCIREERSAGEESDSSSREEQSAAKEDPSSSREEQSAAKEDPSSSREEQSAAKEDPSSSREEQSAAKEDPSSSREEQSAAKEDPSSSREEQNAAKEDPISSREEQNAAKEDPSSSKVDLPQDGEDKEKGRAEAMVDMEIESE</sequence>
<dbReference type="AlphaFoldDB" id="A0A8T2N2F5"/>
<dbReference type="Pfam" id="PF00076">
    <property type="entry name" value="RRM_1"/>
    <property type="match status" value="1"/>
</dbReference>
<feature type="compositionally biased region" description="Basic residues" evidence="2">
    <location>
        <begin position="168"/>
        <end position="216"/>
    </location>
</feature>
<feature type="compositionally biased region" description="Acidic residues" evidence="2">
    <location>
        <begin position="474"/>
        <end position="484"/>
    </location>
</feature>
<dbReference type="OrthoDB" id="10072641at2759"/>
<feature type="compositionally biased region" description="Basic and acidic residues" evidence="2">
    <location>
        <begin position="773"/>
        <end position="783"/>
    </location>
</feature>
<name>A0A8T2N2F5_9TELE</name>
<dbReference type="Proteomes" id="UP000824540">
    <property type="component" value="Unassembled WGS sequence"/>
</dbReference>
<dbReference type="Gene3D" id="3.30.70.330">
    <property type="match status" value="2"/>
</dbReference>
<evidence type="ECO:0000313" key="4">
    <source>
        <dbReference type="EMBL" id="KAG9330747.1"/>
    </source>
</evidence>
<evidence type="ECO:0000259" key="3">
    <source>
        <dbReference type="PROSITE" id="PS50102"/>
    </source>
</evidence>
<feature type="region of interest" description="Disordered" evidence="2">
    <location>
        <begin position="147"/>
        <end position="366"/>
    </location>
</feature>
<dbReference type="SMART" id="SM00360">
    <property type="entry name" value="RRM"/>
    <property type="match status" value="2"/>
</dbReference>
<proteinExistence type="predicted"/>
<keyword evidence="1" id="KW-0694">RNA-binding</keyword>
<feature type="domain" description="RRM" evidence="3">
    <location>
        <begin position="523"/>
        <end position="598"/>
    </location>
</feature>
<protein>
    <recommendedName>
        <fullName evidence="3">RRM domain-containing protein</fullName>
    </recommendedName>
</protein>
<feature type="compositionally biased region" description="Basic and acidic residues" evidence="2">
    <location>
        <begin position="640"/>
        <end position="763"/>
    </location>
</feature>
<feature type="region of interest" description="Disordered" evidence="2">
    <location>
        <begin position="605"/>
        <end position="792"/>
    </location>
</feature>
<accession>A0A8T2N2F5</accession>
<comment type="caution">
    <text evidence="4">The sequence shown here is derived from an EMBL/GenBank/DDBJ whole genome shotgun (WGS) entry which is preliminary data.</text>
</comment>
<evidence type="ECO:0000256" key="1">
    <source>
        <dbReference type="PROSITE-ProRule" id="PRU00176"/>
    </source>
</evidence>
<gene>
    <name evidence="4" type="ORF">JZ751_022185</name>
</gene>
<feature type="compositionally biased region" description="Basic and acidic residues" evidence="2">
    <location>
        <begin position="418"/>
        <end position="438"/>
    </location>
</feature>
<reference evidence="4" key="1">
    <citation type="thesis" date="2021" institute="BYU ScholarsArchive" country="Provo, UT, USA">
        <title>Applications of and Algorithms for Genome Assembly and Genomic Analyses with an Emphasis on Marine Teleosts.</title>
        <authorList>
            <person name="Pickett B.D."/>
        </authorList>
    </citation>
    <scope>NUCLEOTIDE SEQUENCE</scope>
    <source>
        <strain evidence="4">HI-2016</strain>
    </source>
</reference>
<dbReference type="EMBL" id="JAFBMS010000465">
    <property type="protein sequence ID" value="KAG9330747.1"/>
    <property type="molecule type" value="Genomic_DNA"/>
</dbReference>
<feature type="non-terminal residue" evidence="4">
    <location>
        <position position="1"/>
    </location>
</feature>
<feature type="region of interest" description="Disordered" evidence="2">
    <location>
        <begin position="394"/>
        <end position="484"/>
    </location>
</feature>
<dbReference type="InterPro" id="IPR035979">
    <property type="entry name" value="RBD_domain_sf"/>
</dbReference>
<dbReference type="PROSITE" id="PS50102">
    <property type="entry name" value="RRM"/>
    <property type="match status" value="1"/>
</dbReference>
<dbReference type="GO" id="GO:0003723">
    <property type="term" value="F:RNA binding"/>
    <property type="evidence" value="ECO:0007669"/>
    <property type="project" value="UniProtKB-UniRule"/>
</dbReference>
<dbReference type="SUPFAM" id="SSF54928">
    <property type="entry name" value="RNA-binding domain, RBD"/>
    <property type="match status" value="2"/>
</dbReference>
<feature type="compositionally biased region" description="Basic and acidic residues" evidence="2">
    <location>
        <begin position="296"/>
        <end position="315"/>
    </location>
</feature>
<feature type="compositionally biased region" description="Basic and acidic residues" evidence="2">
    <location>
        <begin position="249"/>
        <end position="270"/>
    </location>
</feature>
<dbReference type="InterPro" id="IPR000504">
    <property type="entry name" value="RRM_dom"/>
</dbReference>
<evidence type="ECO:0000256" key="2">
    <source>
        <dbReference type="SAM" id="MobiDB-lite"/>
    </source>
</evidence>
<dbReference type="InterPro" id="IPR012677">
    <property type="entry name" value="Nucleotide-bd_a/b_plait_sf"/>
</dbReference>
<evidence type="ECO:0000313" key="5">
    <source>
        <dbReference type="Proteomes" id="UP000824540"/>
    </source>
</evidence>
<organism evidence="4 5">
    <name type="scientific">Albula glossodonta</name>
    <name type="common">roundjaw bonefish</name>
    <dbReference type="NCBI Taxonomy" id="121402"/>
    <lineage>
        <taxon>Eukaryota</taxon>
        <taxon>Metazoa</taxon>
        <taxon>Chordata</taxon>
        <taxon>Craniata</taxon>
        <taxon>Vertebrata</taxon>
        <taxon>Euteleostomi</taxon>
        <taxon>Actinopterygii</taxon>
        <taxon>Neopterygii</taxon>
        <taxon>Teleostei</taxon>
        <taxon>Albuliformes</taxon>
        <taxon>Albulidae</taxon>
        <taxon>Albula</taxon>
    </lineage>
</organism>
<dbReference type="PANTHER" id="PTHR15592">
    <property type="entry name" value="MATRIN 3/NUCLEAR PROTEIN 220-RELATED"/>
    <property type="match status" value="1"/>
</dbReference>
<keyword evidence="5" id="KW-1185">Reference proteome</keyword>
<feature type="compositionally biased region" description="Basic and acidic residues" evidence="2">
    <location>
        <begin position="394"/>
        <end position="406"/>
    </location>
</feature>